<dbReference type="InterPro" id="IPR036259">
    <property type="entry name" value="MFS_trans_sf"/>
</dbReference>
<evidence type="ECO:0000313" key="3">
    <source>
        <dbReference type="Proteomes" id="UP000829196"/>
    </source>
</evidence>
<dbReference type="Gene3D" id="1.20.1250.20">
    <property type="entry name" value="MFS general substrate transporter like domains"/>
    <property type="match status" value="1"/>
</dbReference>
<keyword evidence="1" id="KW-0472">Membrane</keyword>
<evidence type="ECO:0000256" key="1">
    <source>
        <dbReference type="SAM" id="Phobius"/>
    </source>
</evidence>
<dbReference type="Proteomes" id="UP000829196">
    <property type="component" value="Unassembled WGS sequence"/>
</dbReference>
<organism evidence="2 3">
    <name type="scientific">Dendrobium nobile</name>
    <name type="common">Orchid</name>
    <dbReference type="NCBI Taxonomy" id="94219"/>
    <lineage>
        <taxon>Eukaryota</taxon>
        <taxon>Viridiplantae</taxon>
        <taxon>Streptophyta</taxon>
        <taxon>Embryophyta</taxon>
        <taxon>Tracheophyta</taxon>
        <taxon>Spermatophyta</taxon>
        <taxon>Magnoliopsida</taxon>
        <taxon>Liliopsida</taxon>
        <taxon>Asparagales</taxon>
        <taxon>Orchidaceae</taxon>
        <taxon>Epidendroideae</taxon>
        <taxon>Malaxideae</taxon>
        <taxon>Dendrobiinae</taxon>
        <taxon>Dendrobium</taxon>
    </lineage>
</organism>
<name>A0A8T3AR24_DENNO</name>
<dbReference type="SMR" id="A0A8T3AR24"/>
<keyword evidence="1" id="KW-1133">Transmembrane helix</keyword>
<dbReference type="AlphaFoldDB" id="A0A8T3AR24"/>
<evidence type="ECO:0000313" key="2">
    <source>
        <dbReference type="EMBL" id="KAI0498464.1"/>
    </source>
</evidence>
<feature type="transmembrane region" description="Helical" evidence="1">
    <location>
        <begin position="62"/>
        <end position="86"/>
    </location>
</feature>
<feature type="transmembrane region" description="Helical" evidence="1">
    <location>
        <begin position="20"/>
        <end position="42"/>
    </location>
</feature>
<comment type="caution">
    <text evidence="2">The sequence shown here is derived from an EMBL/GenBank/DDBJ whole genome shotgun (WGS) entry which is preliminary data.</text>
</comment>
<dbReference type="EMBL" id="JAGYWB010000014">
    <property type="protein sequence ID" value="KAI0498464.1"/>
    <property type="molecule type" value="Genomic_DNA"/>
</dbReference>
<reference evidence="2" key="1">
    <citation type="journal article" date="2022" name="Front. Genet.">
        <title>Chromosome-Scale Assembly of the Dendrobium nobile Genome Provides Insights Into the Molecular Mechanism of the Biosynthesis of the Medicinal Active Ingredient of Dendrobium.</title>
        <authorList>
            <person name="Xu Q."/>
            <person name="Niu S.-C."/>
            <person name="Li K.-L."/>
            <person name="Zheng P.-J."/>
            <person name="Zhang X.-J."/>
            <person name="Jia Y."/>
            <person name="Liu Y."/>
            <person name="Niu Y.-X."/>
            <person name="Yu L.-H."/>
            <person name="Chen D.-F."/>
            <person name="Zhang G.-Q."/>
        </authorList>
    </citation>
    <scope>NUCLEOTIDE SEQUENCE</scope>
    <source>
        <tissue evidence="2">Leaf</tissue>
    </source>
</reference>
<dbReference type="PANTHER" id="PTHR11654">
    <property type="entry name" value="OLIGOPEPTIDE TRANSPORTER-RELATED"/>
    <property type="match status" value="1"/>
</dbReference>
<keyword evidence="1" id="KW-0812">Transmembrane</keyword>
<keyword evidence="3" id="KW-1185">Reference proteome</keyword>
<proteinExistence type="predicted"/>
<protein>
    <submittedName>
        <fullName evidence="2">Uncharacterized protein</fullName>
    </submittedName>
</protein>
<sequence length="108" mass="12100">MEFFYDQAPEGMKSFGASFFTTSIGIGNFVSSFLLSTVARVTKEGGKSGWIENNLNASHLDYYYGFFAVLNVINFILFLVVSKFYVYNKEGVEIDKDMKETATVAVSK</sequence>
<gene>
    <name evidence="2" type="ORF">KFK09_019350</name>
</gene>
<dbReference type="OrthoDB" id="8904098at2759"/>
<accession>A0A8T3AR24</accession>